<dbReference type="EMBL" id="VXPY01000011">
    <property type="protein sequence ID" value="MYD88956.1"/>
    <property type="molecule type" value="Genomic_DNA"/>
</dbReference>
<feature type="region of interest" description="Disordered" evidence="4">
    <location>
        <begin position="34"/>
        <end position="66"/>
    </location>
</feature>
<evidence type="ECO:0000256" key="1">
    <source>
        <dbReference type="ARBA" id="ARBA00022723"/>
    </source>
</evidence>
<comment type="caution">
    <text evidence="5">The sequence shown here is derived from an EMBL/GenBank/DDBJ whole genome shotgun (WGS) entry which is preliminary data.</text>
</comment>
<proteinExistence type="inferred from homology"/>
<evidence type="ECO:0000256" key="2">
    <source>
        <dbReference type="ARBA" id="ARBA00022842"/>
    </source>
</evidence>
<dbReference type="PROSITE" id="PS00723">
    <property type="entry name" value="POLYPRENYL_SYNTHASE_1"/>
    <property type="match status" value="1"/>
</dbReference>
<dbReference type="PANTHER" id="PTHR12001:SF86">
    <property type="entry name" value="GERANYLGERANYL DIPHOSPHATE SYNTHASE"/>
    <property type="match status" value="1"/>
</dbReference>
<organism evidence="5">
    <name type="scientific">Caldilineaceae bacterium SB0662_bin_9</name>
    <dbReference type="NCBI Taxonomy" id="2605258"/>
    <lineage>
        <taxon>Bacteria</taxon>
        <taxon>Bacillati</taxon>
        <taxon>Chloroflexota</taxon>
        <taxon>Caldilineae</taxon>
        <taxon>Caldilineales</taxon>
        <taxon>Caldilineaceae</taxon>
    </lineage>
</organism>
<dbReference type="CDD" id="cd00685">
    <property type="entry name" value="Trans_IPPS_HT"/>
    <property type="match status" value="1"/>
</dbReference>
<dbReference type="InterPro" id="IPR000092">
    <property type="entry name" value="Polyprenyl_synt"/>
</dbReference>
<sequence>MWTGGLWFPPNRHSLDSGFRLWWSVNPGWRKARRHRGSGATLTVQGGRGSGNKGDSHGSTPDALSCRNLGRDKTLLPIGARSPRGELPIIDGPAIDIEECKGTKMANTTLEALLADWRIMVETSLREHLASPEPVLDPYMGMMHYHMGWVDREFRPIARSVGKRSRPLLLLLACRTLGLDAEKALPAAVSVELLHAYSLLHDDIEDGDEYRRHSPTVWKIWGIPQAINVGDGLFGCTFRAMAGLHGTGFGSDTVAVAMSMLIDTSIALTEGQFLDIDFEQRTRLSLDDYTRMVQGKTAALFGTCLACGAHLSTNDGPMRERFRQLGEQTGIAYQMLDDINGIWADEDDTGKAPHQDIRRRKKSFPIALAFADRDIGERMVALYSRDMTAENVEATLVLLAAAGIKERCLHLYGRQLDAIRQTQEEIEHALHLEGRPVDLLEEFIGRLLSVPDLK</sequence>
<dbReference type="InterPro" id="IPR033749">
    <property type="entry name" value="Polyprenyl_synt_CS"/>
</dbReference>
<evidence type="ECO:0000256" key="3">
    <source>
        <dbReference type="RuleBase" id="RU004466"/>
    </source>
</evidence>
<dbReference type="Pfam" id="PF00348">
    <property type="entry name" value="polyprenyl_synt"/>
    <property type="match status" value="1"/>
</dbReference>
<dbReference type="GO" id="GO:0004659">
    <property type="term" value="F:prenyltransferase activity"/>
    <property type="evidence" value="ECO:0007669"/>
    <property type="project" value="InterPro"/>
</dbReference>
<dbReference type="AlphaFoldDB" id="A0A6B1DQ79"/>
<evidence type="ECO:0000256" key="4">
    <source>
        <dbReference type="SAM" id="MobiDB-lite"/>
    </source>
</evidence>
<reference evidence="5" key="1">
    <citation type="submission" date="2019-09" db="EMBL/GenBank/DDBJ databases">
        <title>Characterisation of the sponge microbiome using genome-centric metagenomics.</title>
        <authorList>
            <person name="Engelberts J.P."/>
            <person name="Robbins S.J."/>
            <person name="De Goeij J.M."/>
            <person name="Aranda M."/>
            <person name="Bell S.C."/>
            <person name="Webster N.S."/>
        </authorList>
    </citation>
    <scope>NUCLEOTIDE SEQUENCE</scope>
    <source>
        <strain evidence="5">SB0662_bin_9</strain>
    </source>
</reference>
<dbReference type="PANTHER" id="PTHR12001">
    <property type="entry name" value="GERANYLGERANYL PYROPHOSPHATE SYNTHASE"/>
    <property type="match status" value="1"/>
</dbReference>
<protein>
    <submittedName>
        <fullName evidence="5">Polyprenyl synthetase family protein</fullName>
    </submittedName>
</protein>
<dbReference type="SFLD" id="SFLDG01017">
    <property type="entry name" value="Polyprenyl_Transferase_Like"/>
    <property type="match status" value="1"/>
</dbReference>
<keyword evidence="3" id="KW-0808">Transferase</keyword>
<dbReference type="SUPFAM" id="SSF48576">
    <property type="entry name" value="Terpenoid synthases"/>
    <property type="match status" value="1"/>
</dbReference>
<dbReference type="GO" id="GO:0008299">
    <property type="term" value="P:isoprenoid biosynthetic process"/>
    <property type="evidence" value="ECO:0007669"/>
    <property type="project" value="InterPro"/>
</dbReference>
<keyword evidence="2" id="KW-0460">Magnesium</keyword>
<gene>
    <name evidence="5" type="ORF">F4Y08_01260</name>
</gene>
<evidence type="ECO:0000313" key="5">
    <source>
        <dbReference type="EMBL" id="MYD88956.1"/>
    </source>
</evidence>
<dbReference type="SFLD" id="SFLDS00005">
    <property type="entry name" value="Isoprenoid_Synthase_Type_I"/>
    <property type="match status" value="1"/>
</dbReference>
<dbReference type="GO" id="GO:0046872">
    <property type="term" value="F:metal ion binding"/>
    <property type="evidence" value="ECO:0007669"/>
    <property type="project" value="UniProtKB-KW"/>
</dbReference>
<name>A0A6B1DQ79_9CHLR</name>
<comment type="similarity">
    <text evidence="3">Belongs to the FPP/GGPP synthase family.</text>
</comment>
<accession>A0A6B1DQ79</accession>
<keyword evidence="1" id="KW-0479">Metal-binding</keyword>
<dbReference type="Gene3D" id="1.10.600.10">
    <property type="entry name" value="Farnesyl Diphosphate Synthase"/>
    <property type="match status" value="1"/>
</dbReference>
<dbReference type="InterPro" id="IPR008949">
    <property type="entry name" value="Isoprenoid_synthase_dom_sf"/>
</dbReference>